<dbReference type="Pfam" id="PF04657">
    <property type="entry name" value="DMT_YdcZ"/>
    <property type="match status" value="1"/>
</dbReference>
<dbReference type="PANTHER" id="PTHR34821:SF3">
    <property type="entry name" value="MEMBRANE PROTEIN"/>
    <property type="match status" value="1"/>
</dbReference>
<dbReference type="OrthoDB" id="9789346at2"/>
<dbReference type="PANTHER" id="PTHR34821">
    <property type="entry name" value="INNER MEMBRANE PROTEIN YDCZ"/>
    <property type="match status" value="1"/>
</dbReference>
<dbReference type="GO" id="GO:0005886">
    <property type="term" value="C:plasma membrane"/>
    <property type="evidence" value="ECO:0007669"/>
    <property type="project" value="TreeGrafter"/>
</dbReference>
<dbReference type="InterPro" id="IPR006750">
    <property type="entry name" value="YdcZ"/>
</dbReference>
<accession>A0A4S4BT63</accession>
<evidence type="ECO:0000313" key="1">
    <source>
        <dbReference type="EMBL" id="THF78230.1"/>
    </source>
</evidence>
<name>A0A4S4BT63_9BACI</name>
<reference evidence="1 2" key="1">
    <citation type="submission" date="2019-04" db="EMBL/GenBank/DDBJ databases">
        <title>Bacillus sediminilitoris sp. nov., isolated from a tidal flat sediment on the East China Sea.</title>
        <authorList>
            <person name="Wei Y."/>
            <person name="Mao H."/>
            <person name="Fang J."/>
        </authorList>
    </citation>
    <scope>NUCLEOTIDE SEQUENCE [LARGE SCALE GENOMIC DNA]</scope>
    <source>
        <strain evidence="1 2">DSL-17</strain>
    </source>
</reference>
<dbReference type="EMBL" id="SSNT01000012">
    <property type="protein sequence ID" value="THF78230.1"/>
    <property type="molecule type" value="Genomic_DNA"/>
</dbReference>
<dbReference type="RefSeq" id="WP_136355952.1">
    <property type="nucleotide sequence ID" value="NZ_CP046266.1"/>
</dbReference>
<proteinExistence type="predicted"/>
<dbReference type="AlphaFoldDB" id="A0A4S4BT63"/>
<comment type="caution">
    <text evidence="1">The sequence shown here is derived from an EMBL/GenBank/DDBJ whole genome shotgun (WGS) entry which is preliminary data.</text>
</comment>
<keyword evidence="2" id="KW-1185">Reference proteome</keyword>
<organism evidence="1 2">
    <name type="scientific">Metabacillus sediminilitoris</name>
    <dbReference type="NCBI Taxonomy" id="2567941"/>
    <lineage>
        <taxon>Bacteria</taxon>
        <taxon>Bacillati</taxon>
        <taxon>Bacillota</taxon>
        <taxon>Bacilli</taxon>
        <taxon>Bacillales</taxon>
        <taxon>Bacillaceae</taxon>
        <taxon>Metabacillus</taxon>
    </lineage>
</organism>
<protein>
    <submittedName>
        <fullName evidence="1">DMT family transporter</fullName>
    </submittedName>
</protein>
<dbReference type="Proteomes" id="UP000310334">
    <property type="component" value="Unassembled WGS sequence"/>
</dbReference>
<gene>
    <name evidence="1" type="ORF">E6W99_16905</name>
</gene>
<sequence>MQGVLFSLAAGVLISLQSVFNTRLSEKLGFWQTNTIVHGSGFILSLLLFLIIRDETTTKWNEVEKIYFLGGVLGAVIVYSVMQGMTKIGPTYAVILLLISQLIIALIIDSLGLFGTEKVPFTINKAIGIVIMIAGIIVFKYK</sequence>
<evidence type="ECO:0000313" key="2">
    <source>
        <dbReference type="Proteomes" id="UP000310334"/>
    </source>
</evidence>